<proteinExistence type="predicted"/>
<dbReference type="InterPro" id="IPR009125">
    <property type="entry name" value="ATPMK"/>
</dbReference>
<reference evidence="3" key="1">
    <citation type="submission" date="2025-08" db="UniProtKB">
        <authorList>
            <consortium name="RefSeq"/>
        </authorList>
    </citation>
    <scope>IDENTIFICATION</scope>
    <source>
        <tissue evidence="3">Muscle</tissue>
    </source>
</reference>
<evidence type="ECO:0000313" key="3">
    <source>
        <dbReference type="RefSeq" id="XP_033343163.1"/>
    </source>
</evidence>
<keyword evidence="2" id="KW-1185">Reference proteome</keyword>
<gene>
    <name evidence="3" type="primary">LOC117230145</name>
</gene>
<accession>A0A6J3JQV3</accession>
<protein>
    <submittedName>
        <fullName evidence="3">ATP synthase membrane subunit DAPIT, mitochondrial</fullName>
    </submittedName>
</protein>
<keyword evidence="1" id="KW-0812">Transmembrane</keyword>
<dbReference type="Pfam" id="PF14960">
    <property type="entry name" value="ATP_synth_reg"/>
    <property type="match status" value="1"/>
</dbReference>
<evidence type="ECO:0000313" key="2">
    <source>
        <dbReference type="Proteomes" id="UP000504631"/>
    </source>
</evidence>
<keyword evidence="1" id="KW-0472">Membrane</keyword>
<keyword evidence="1" id="KW-1133">Transmembrane helix</keyword>
<name>A0A6J3JQV3_9HYME</name>
<dbReference type="GeneID" id="117230145"/>
<dbReference type="PRINTS" id="PR01821">
    <property type="entry name" value="DAPIT"/>
</dbReference>
<dbReference type="Proteomes" id="UP000504631">
    <property type="component" value="Unplaced"/>
</dbReference>
<feature type="transmembrane region" description="Helical" evidence="1">
    <location>
        <begin position="27"/>
        <end position="46"/>
    </location>
</feature>
<dbReference type="AlphaFoldDB" id="A0A6J3JQV3"/>
<organism evidence="2 3">
    <name type="scientific">Bombus vosnesenskii</name>
    <dbReference type="NCBI Taxonomy" id="207650"/>
    <lineage>
        <taxon>Eukaryota</taxon>
        <taxon>Metazoa</taxon>
        <taxon>Ecdysozoa</taxon>
        <taxon>Arthropoda</taxon>
        <taxon>Hexapoda</taxon>
        <taxon>Insecta</taxon>
        <taxon>Pterygota</taxon>
        <taxon>Neoptera</taxon>
        <taxon>Endopterygota</taxon>
        <taxon>Hymenoptera</taxon>
        <taxon>Apocrita</taxon>
        <taxon>Aculeata</taxon>
        <taxon>Apoidea</taxon>
        <taxon>Anthophila</taxon>
        <taxon>Apidae</taxon>
        <taxon>Bombus</taxon>
        <taxon>Pyrobombus</taxon>
    </lineage>
</organism>
<evidence type="ECO:0000256" key="1">
    <source>
        <dbReference type="SAM" id="Phobius"/>
    </source>
</evidence>
<dbReference type="RefSeq" id="XP_033343163.1">
    <property type="nucleotide sequence ID" value="XM_033487272.1"/>
</dbReference>
<sequence length="56" mass="6054">MASSNDAEHGLTGLSKYFNSVTERGRANVALSSIGGMIALGLYFYLKPKSKKTDEK</sequence>
<dbReference type="KEGG" id="bvk:117230145"/>